<dbReference type="EMBL" id="FN649726">
    <property type="protein sequence ID" value="CBN76808.1"/>
    <property type="molecule type" value="Genomic_DNA"/>
</dbReference>
<keyword evidence="3" id="KW-1185">Reference proteome</keyword>
<accession>D8LBU9</accession>
<dbReference type="Pfam" id="PF19114">
    <property type="entry name" value="EsV_1_7_cys"/>
    <property type="match status" value="2"/>
</dbReference>
<sequence length="537" mass="57283">MPLPALLLPFAKTRARLLEAPPSARPGATSNTMSFGMEQARERLRQATAVCASVESGYWQHRSRVHDKQEQVIVSAAERGYQAASTPPPPTAQQQQQQQQQRQQPKDHLQHPDVAARYGGSSGATADLGGRSRLWNTENEQQQQQSAWRKLKKLDHHHHHPRQISPSLVSTLPAVLVETGPLPPLAGAGAPPPYKRTRKTSAEEHQDFMNAAGSAAVTTGVGPYHPFLGSPEMAAVAVSEASSRGSFSSTGSSPALQHNHHGFYPATAAGGDFSASSAAADPDHIPFRRVSITSTTSHDWEQQREMRQPRAGDVDGGGAGGSGAAADREDAAAAVRVLGLRNGHASAAAAAAVAATEPLTSSDAVVAGSKRFRDAFEESQAPLPPPLQMSLPPAVKIVRPGGGAVGPPTTMTRHGRGGGAPNGTAGGGGRRPSTGMRQRVDRSKETGTTVAPKGAQACRDVGCHRRPIYAFKGDTKALCCPIHRSAEMVNVRHPLCRHESCFRQPSFGMEVRLHRRETWTHMKRCLHQKHALSLACR</sequence>
<evidence type="ECO:0000313" key="2">
    <source>
        <dbReference type="EMBL" id="CBN76808.1"/>
    </source>
</evidence>
<feature type="compositionally biased region" description="Low complexity" evidence="1">
    <location>
        <begin position="92"/>
        <end position="103"/>
    </location>
</feature>
<proteinExistence type="predicted"/>
<organism evidence="2 3">
    <name type="scientific">Ectocarpus siliculosus</name>
    <name type="common">Brown alga</name>
    <name type="synonym">Conferva siliculosa</name>
    <dbReference type="NCBI Taxonomy" id="2880"/>
    <lineage>
        <taxon>Eukaryota</taxon>
        <taxon>Sar</taxon>
        <taxon>Stramenopiles</taxon>
        <taxon>Ochrophyta</taxon>
        <taxon>PX clade</taxon>
        <taxon>Phaeophyceae</taxon>
        <taxon>Ectocarpales</taxon>
        <taxon>Ectocarpaceae</taxon>
        <taxon>Ectocarpus</taxon>
    </lineage>
</organism>
<dbReference type="EMBL" id="FN647682">
    <property type="protein sequence ID" value="CBN76808.1"/>
    <property type="molecule type" value="Genomic_DNA"/>
</dbReference>
<feature type="compositionally biased region" description="Polar residues" evidence="1">
    <location>
        <begin position="134"/>
        <end position="147"/>
    </location>
</feature>
<feature type="region of interest" description="Disordered" evidence="1">
    <location>
        <begin position="404"/>
        <end position="451"/>
    </location>
</feature>
<name>D8LBU9_ECTSI</name>
<feature type="compositionally biased region" description="Low complexity" evidence="1">
    <location>
        <begin position="244"/>
        <end position="253"/>
    </location>
</feature>
<gene>
    <name evidence="2" type="ORF">Esi_0000_0656</name>
</gene>
<feature type="compositionally biased region" description="Basic and acidic residues" evidence="1">
    <location>
        <begin position="298"/>
        <end position="313"/>
    </location>
</feature>
<protein>
    <recommendedName>
        <fullName evidence="4">EsV-1-7</fullName>
    </recommendedName>
</protein>
<dbReference type="AlphaFoldDB" id="D8LBU9"/>
<dbReference type="Proteomes" id="UP000002630">
    <property type="component" value="Linkage Group LG01"/>
</dbReference>
<evidence type="ECO:0000313" key="3">
    <source>
        <dbReference type="Proteomes" id="UP000002630"/>
    </source>
</evidence>
<feature type="compositionally biased region" description="Basic residues" evidence="1">
    <location>
        <begin position="149"/>
        <end position="162"/>
    </location>
</feature>
<feature type="compositionally biased region" description="Gly residues" evidence="1">
    <location>
        <begin position="417"/>
        <end position="430"/>
    </location>
</feature>
<dbReference type="InParanoid" id="D8LBU9"/>
<dbReference type="InterPro" id="IPR043822">
    <property type="entry name" value="EsV_1_7_cys"/>
</dbReference>
<feature type="region of interest" description="Disordered" evidence="1">
    <location>
        <begin position="80"/>
        <end position="165"/>
    </location>
</feature>
<reference evidence="2 3" key="1">
    <citation type="journal article" date="2010" name="Nature">
        <title>The Ectocarpus genome and the independent evolution of multicellularity in brown algae.</title>
        <authorList>
            <person name="Cock J.M."/>
            <person name="Sterck L."/>
            <person name="Rouze P."/>
            <person name="Scornet D."/>
            <person name="Allen A.E."/>
            <person name="Amoutzias G."/>
            <person name="Anthouard V."/>
            <person name="Artiguenave F."/>
            <person name="Aury J.M."/>
            <person name="Badger J.H."/>
            <person name="Beszteri B."/>
            <person name="Billiau K."/>
            <person name="Bonnet E."/>
            <person name="Bothwell J.H."/>
            <person name="Bowler C."/>
            <person name="Boyen C."/>
            <person name="Brownlee C."/>
            <person name="Carrano C.J."/>
            <person name="Charrier B."/>
            <person name="Cho G.Y."/>
            <person name="Coelho S.M."/>
            <person name="Collen J."/>
            <person name="Corre E."/>
            <person name="Da Silva C."/>
            <person name="Delage L."/>
            <person name="Delaroque N."/>
            <person name="Dittami S.M."/>
            <person name="Doulbeau S."/>
            <person name="Elias M."/>
            <person name="Farnham G."/>
            <person name="Gachon C.M."/>
            <person name="Gschloessl B."/>
            <person name="Heesch S."/>
            <person name="Jabbari K."/>
            <person name="Jubin C."/>
            <person name="Kawai H."/>
            <person name="Kimura K."/>
            <person name="Kloareg B."/>
            <person name="Kupper F.C."/>
            <person name="Lang D."/>
            <person name="Le Bail A."/>
            <person name="Leblanc C."/>
            <person name="Lerouge P."/>
            <person name="Lohr M."/>
            <person name="Lopez P.J."/>
            <person name="Martens C."/>
            <person name="Maumus F."/>
            <person name="Michel G."/>
            <person name="Miranda-Saavedra D."/>
            <person name="Morales J."/>
            <person name="Moreau H."/>
            <person name="Motomura T."/>
            <person name="Nagasato C."/>
            <person name="Napoli C.A."/>
            <person name="Nelson D.R."/>
            <person name="Nyvall-Collen P."/>
            <person name="Peters A.F."/>
            <person name="Pommier C."/>
            <person name="Potin P."/>
            <person name="Poulain J."/>
            <person name="Quesneville H."/>
            <person name="Read B."/>
            <person name="Rensing S.A."/>
            <person name="Ritter A."/>
            <person name="Rousvoal S."/>
            <person name="Samanta M."/>
            <person name="Samson G."/>
            <person name="Schroeder D.C."/>
            <person name="Segurens B."/>
            <person name="Strittmatter M."/>
            <person name="Tonon T."/>
            <person name="Tregear J.W."/>
            <person name="Valentin K."/>
            <person name="von Dassow P."/>
            <person name="Yamagishi T."/>
            <person name="Van de Peer Y."/>
            <person name="Wincker P."/>
        </authorList>
    </citation>
    <scope>NUCLEOTIDE SEQUENCE [LARGE SCALE GENOMIC DNA]</scope>
    <source>
        <strain evidence="3">Ec32 / CCAP1310/4</strain>
    </source>
</reference>
<feature type="region of interest" description="Disordered" evidence="1">
    <location>
        <begin position="293"/>
        <end position="327"/>
    </location>
</feature>
<evidence type="ECO:0000256" key="1">
    <source>
        <dbReference type="SAM" id="MobiDB-lite"/>
    </source>
</evidence>
<evidence type="ECO:0008006" key="4">
    <source>
        <dbReference type="Google" id="ProtNLM"/>
    </source>
</evidence>
<feature type="region of interest" description="Disordered" evidence="1">
    <location>
        <begin position="244"/>
        <end position="263"/>
    </location>
</feature>
<dbReference type="SMART" id="SM01425">
    <property type="entry name" value="EsV_1_7"/>
    <property type="match status" value="1"/>
</dbReference>
<dbReference type="OrthoDB" id="10511868at2759"/>
<feature type="compositionally biased region" description="Gly residues" evidence="1">
    <location>
        <begin position="314"/>
        <end position="323"/>
    </location>
</feature>